<dbReference type="Pfam" id="PF00173">
    <property type="entry name" value="Cyt-b5"/>
    <property type="match status" value="1"/>
</dbReference>
<dbReference type="InterPro" id="IPR018506">
    <property type="entry name" value="Cyt_B5_heme-BS"/>
</dbReference>
<dbReference type="RefSeq" id="XP_008623882.1">
    <property type="nucleotide sequence ID" value="XM_008625660.1"/>
</dbReference>
<evidence type="ECO:0000256" key="1">
    <source>
        <dbReference type="ARBA" id="ARBA00022617"/>
    </source>
</evidence>
<keyword evidence="3 5" id="KW-0408">Iron</keyword>
<evidence type="ECO:0000256" key="4">
    <source>
        <dbReference type="ARBA" id="ARBA00038168"/>
    </source>
</evidence>
<keyword evidence="2 5" id="KW-0479">Metal-binding</keyword>
<dbReference type="GO" id="GO:0020037">
    <property type="term" value="F:heme binding"/>
    <property type="evidence" value="ECO:0007669"/>
    <property type="project" value="UniProtKB-UniRule"/>
</dbReference>
<comment type="similarity">
    <text evidence="4 5">Belongs to the cytochrome b5 family.</text>
</comment>
<evidence type="ECO:0000256" key="3">
    <source>
        <dbReference type="ARBA" id="ARBA00023004"/>
    </source>
</evidence>
<keyword evidence="1 5" id="KW-0349">Heme</keyword>
<dbReference type="VEuPathDB" id="PlasmoDB:PVVCY_1002090"/>
<dbReference type="SMART" id="SM01117">
    <property type="entry name" value="Cyt-b5"/>
    <property type="match status" value="1"/>
</dbReference>
<accession>A0A449BTQ9</accession>
<feature type="region of interest" description="Disordered" evidence="6">
    <location>
        <begin position="159"/>
        <end position="187"/>
    </location>
</feature>
<protein>
    <recommendedName>
        <fullName evidence="7">Cytochrome b5 heme-binding domain-containing protein</fullName>
    </recommendedName>
</protein>
<dbReference type="GO" id="GO:0016020">
    <property type="term" value="C:membrane"/>
    <property type="evidence" value="ECO:0007669"/>
    <property type="project" value="TreeGrafter"/>
</dbReference>
<evidence type="ECO:0000256" key="6">
    <source>
        <dbReference type="SAM" id="MobiDB-lite"/>
    </source>
</evidence>
<dbReference type="Proteomes" id="UP000290582">
    <property type="component" value="Chromosome PVVCY_10"/>
</dbReference>
<dbReference type="InterPro" id="IPR050668">
    <property type="entry name" value="Cytochrome_b5"/>
</dbReference>
<proteinExistence type="inferred from homology"/>
<dbReference type="GeneID" id="19960198"/>
<dbReference type="PROSITE" id="PS50255">
    <property type="entry name" value="CYTOCHROME_B5_2"/>
    <property type="match status" value="1"/>
</dbReference>
<sequence length="299" mass="34950">MEIEENNEEEEKEKVSKSGIQQDEENKIKILEKSKANENDINNYDKSISQLQPDVSYANKLEHHHEGDKQNDNQSGKSCNACEFCEDVCSLEFCKSCEVKRKELYNKYKRYNLEIYQNKLNRSIILNARVHKNILANEYRKMKEVRDLSKSSESVHTFDSESKCKEKEKEDSQSDDNKNCENSKNENSDEKKKKKKLLYYSYIKYKKNFTYCEIKRHCNIDDCWLVANGNVYDVTNFIEEHPGGINCILNKATNDVSSDYSFHSKYAQTAVWNPLKIGRVTSCSKEFVEDKSASNCIFM</sequence>
<evidence type="ECO:0000313" key="8">
    <source>
        <dbReference type="EMBL" id="VEV56866.1"/>
    </source>
</evidence>
<dbReference type="OrthoDB" id="372731at2759"/>
<name>A0A449BTQ9_PLAVN</name>
<organism evidence="8 9">
    <name type="scientific">Plasmodium vinckei vinckei</name>
    <dbReference type="NCBI Taxonomy" id="54757"/>
    <lineage>
        <taxon>Eukaryota</taxon>
        <taxon>Sar</taxon>
        <taxon>Alveolata</taxon>
        <taxon>Apicomplexa</taxon>
        <taxon>Aconoidasida</taxon>
        <taxon>Haemosporida</taxon>
        <taxon>Plasmodiidae</taxon>
        <taxon>Plasmodium</taxon>
        <taxon>Plasmodium (Vinckeia)</taxon>
    </lineage>
</organism>
<dbReference type="GO" id="GO:0046872">
    <property type="term" value="F:metal ion binding"/>
    <property type="evidence" value="ECO:0007669"/>
    <property type="project" value="UniProtKB-UniRule"/>
</dbReference>
<dbReference type="SUPFAM" id="SSF55856">
    <property type="entry name" value="Cytochrome b5-like heme/steroid binding domain"/>
    <property type="match status" value="1"/>
</dbReference>
<dbReference type="AlphaFoldDB" id="A0A449BTQ9"/>
<dbReference type="Gene3D" id="3.10.120.10">
    <property type="entry name" value="Cytochrome b5-like heme/steroid binding domain"/>
    <property type="match status" value="1"/>
</dbReference>
<gene>
    <name evidence="8" type="ORF">PVVCY_1002090</name>
</gene>
<evidence type="ECO:0000259" key="7">
    <source>
        <dbReference type="PROSITE" id="PS50255"/>
    </source>
</evidence>
<reference evidence="8 9" key="1">
    <citation type="submission" date="2019-01" db="EMBL/GenBank/DDBJ databases">
        <authorList>
            <person name="Ramaprasad A."/>
        </authorList>
    </citation>
    <scope>NUCLEOTIDE SEQUENCE [LARGE SCALE GENOMIC DNA]</scope>
</reference>
<dbReference type="KEGG" id="pvv:PVVCY_1002090"/>
<feature type="domain" description="Cytochrome b5 heme-binding" evidence="7">
    <location>
        <begin position="206"/>
        <end position="281"/>
    </location>
</feature>
<feature type="compositionally biased region" description="Acidic residues" evidence="6">
    <location>
        <begin position="1"/>
        <end position="11"/>
    </location>
</feature>
<dbReference type="PANTHER" id="PTHR19359:SF146">
    <property type="entry name" value="B5, PUTATIVE-RELATED"/>
    <property type="match status" value="1"/>
</dbReference>
<evidence type="ECO:0000313" key="9">
    <source>
        <dbReference type="Proteomes" id="UP000290582"/>
    </source>
</evidence>
<dbReference type="PROSITE" id="PS00191">
    <property type="entry name" value="CYTOCHROME_B5_1"/>
    <property type="match status" value="1"/>
</dbReference>
<feature type="region of interest" description="Disordered" evidence="6">
    <location>
        <begin position="1"/>
        <end position="23"/>
    </location>
</feature>
<evidence type="ECO:0000256" key="5">
    <source>
        <dbReference type="RuleBase" id="RU362121"/>
    </source>
</evidence>
<dbReference type="PANTHER" id="PTHR19359">
    <property type="entry name" value="CYTOCHROME B5"/>
    <property type="match status" value="1"/>
</dbReference>
<dbReference type="EMBL" id="LR215066">
    <property type="protein sequence ID" value="VEV56866.1"/>
    <property type="molecule type" value="Genomic_DNA"/>
</dbReference>
<dbReference type="InterPro" id="IPR036400">
    <property type="entry name" value="Cyt_B5-like_heme/steroid_sf"/>
</dbReference>
<dbReference type="InterPro" id="IPR001199">
    <property type="entry name" value="Cyt_B5-like_heme/steroid-bd"/>
</dbReference>
<evidence type="ECO:0000256" key="2">
    <source>
        <dbReference type="ARBA" id="ARBA00022723"/>
    </source>
</evidence>